<comment type="caution">
    <text evidence="4">The sequence shown here is derived from an EMBL/GenBank/DDBJ whole genome shotgun (WGS) entry which is preliminary data.</text>
</comment>
<dbReference type="PANTHER" id="PTHR33643:SF1">
    <property type="entry name" value="UREASE ACCESSORY PROTEIN D"/>
    <property type="match status" value="1"/>
</dbReference>
<evidence type="ECO:0000256" key="3">
    <source>
        <dbReference type="HAMAP-Rule" id="MF_01384"/>
    </source>
</evidence>
<comment type="similarity">
    <text evidence="1 3">Belongs to the UreD family.</text>
</comment>
<dbReference type="InterPro" id="IPR002669">
    <property type="entry name" value="UreD"/>
</dbReference>
<reference evidence="4 5" key="1">
    <citation type="submission" date="2023-07" db="EMBL/GenBank/DDBJ databases">
        <title>Genomic Encyclopedia of Type Strains, Phase IV (KMG-IV): sequencing the most valuable type-strain genomes for metagenomic binning, comparative biology and taxonomic classification.</title>
        <authorList>
            <person name="Goeker M."/>
        </authorList>
    </citation>
    <scope>NUCLEOTIDE SEQUENCE [LARGE SCALE GENOMIC DNA]</scope>
    <source>
        <strain evidence="4 5">DSM 17723</strain>
    </source>
</reference>
<dbReference type="HAMAP" id="MF_01384">
    <property type="entry name" value="UreD"/>
    <property type="match status" value="1"/>
</dbReference>
<keyword evidence="3" id="KW-0963">Cytoplasm</keyword>
<comment type="subunit">
    <text evidence="3">UreD, UreF and UreG form a complex that acts as a GTP-hydrolysis-dependent molecular chaperone, activating the urease apoprotein by helping to assemble the nickel containing metallocenter of UreC. The UreE protein probably delivers the nickel.</text>
</comment>
<comment type="subcellular location">
    <subcellularLocation>
        <location evidence="3">Cytoplasm</location>
    </subcellularLocation>
</comment>
<organism evidence="4 5">
    <name type="scientific">Metabacillus niabensis</name>
    <dbReference type="NCBI Taxonomy" id="324854"/>
    <lineage>
        <taxon>Bacteria</taxon>
        <taxon>Bacillati</taxon>
        <taxon>Bacillota</taxon>
        <taxon>Bacilli</taxon>
        <taxon>Bacillales</taxon>
        <taxon>Bacillaceae</taxon>
        <taxon>Metabacillus</taxon>
    </lineage>
</organism>
<keyword evidence="3" id="KW-0996">Nickel insertion</keyword>
<evidence type="ECO:0000313" key="4">
    <source>
        <dbReference type="EMBL" id="MDQ0224398.1"/>
    </source>
</evidence>
<dbReference type="EMBL" id="JAUSTZ010000001">
    <property type="protein sequence ID" value="MDQ0224398.1"/>
    <property type="molecule type" value="Genomic_DNA"/>
</dbReference>
<keyword evidence="2 3" id="KW-0143">Chaperone</keyword>
<dbReference type="PANTHER" id="PTHR33643">
    <property type="entry name" value="UREASE ACCESSORY PROTEIN D"/>
    <property type="match status" value="1"/>
</dbReference>
<name>A0ABT9YWN1_9BACI</name>
<comment type="function">
    <text evidence="3">Required for maturation of urease via the functional incorporation of the urease nickel metallocenter.</text>
</comment>
<protein>
    <recommendedName>
        <fullName evidence="3">Urease accessory protein UreD</fullName>
    </recommendedName>
</protein>
<evidence type="ECO:0000313" key="5">
    <source>
        <dbReference type="Proteomes" id="UP001232245"/>
    </source>
</evidence>
<keyword evidence="5" id="KW-1185">Reference proteome</keyword>
<proteinExistence type="inferred from homology"/>
<sequence length="271" mass="30606">MTYTGFLQVKIGKKRNRSVVTNSFFDGVLKITRPTYLRDDLPLLTLIHVGGGYVDGDSYKTEVVVSDSSRLALTTQASTKVYKSPNYGVKQTMDFVLEPNSELYVKQDSLILYKDANFTQQTNVHVSSSAVFYYTDMITPGWSDDGELFTYKKATSKMKIFVDGTLQAYDHLLLQPNGQLEKLMYLEGYTHIGTLFFIHPGVTEGFIDKLRTKLASYAKESRIGISSLSIKGMSLRVLANSTPMIERIFSECESFIMKELKQGEALEWRKG</sequence>
<dbReference type="Proteomes" id="UP001232245">
    <property type="component" value="Unassembled WGS sequence"/>
</dbReference>
<dbReference type="Pfam" id="PF01774">
    <property type="entry name" value="UreD"/>
    <property type="match status" value="1"/>
</dbReference>
<evidence type="ECO:0000256" key="2">
    <source>
        <dbReference type="ARBA" id="ARBA00023186"/>
    </source>
</evidence>
<dbReference type="RefSeq" id="WP_174880004.1">
    <property type="nucleotide sequence ID" value="NZ_CADEPK010000086.1"/>
</dbReference>
<evidence type="ECO:0000256" key="1">
    <source>
        <dbReference type="ARBA" id="ARBA00007177"/>
    </source>
</evidence>
<accession>A0ABT9YWN1</accession>
<gene>
    <name evidence="3" type="primary">ureD</name>
    <name evidence="4" type="ORF">J2S02_000720</name>
</gene>